<dbReference type="InterPro" id="IPR036483">
    <property type="entry name" value="PWI_dom_sf"/>
</dbReference>
<dbReference type="PANTHER" id="PTHR23148">
    <property type="entry name" value="SERINE/ARGININE REGULATED NUCLEAR MATRIX PROTEIN"/>
    <property type="match status" value="1"/>
</dbReference>
<dbReference type="SMART" id="SM00311">
    <property type="entry name" value="PWI"/>
    <property type="match status" value="1"/>
</dbReference>
<dbReference type="InterPro" id="IPR052225">
    <property type="entry name" value="Ser/Arg_repetitive_matrix"/>
</dbReference>
<name>C3ZLC0_BRAFL</name>
<dbReference type="SUPFAM" id="SSF101233">
    <property type="entry name" value="PWI domain"/>
    <property type="match status" value="1"/>
</dbReference>
<dbReference type="PROSITE" id="PS51025">
    <property type="entry name" value="PWI"/>
    <property type="match status" value="1"/>
</dbReference>
<evidence type="ECO:0000256" key="2">
    <source>
        <dbReference type="ARBA" id="ARBA00023187"/>
    </source>
</evidence>
<dbReference type="Gene3D" id="1.20.1390.10">
    <property type="entry name" value="PWI domain"/>
    <property type="match status" value="1"/>
</dbReference>
<keyword evidence="1" id="KW-0507">mRNA processing</keyword>
<proteinExistence type="predicted"/>
<dbReference type="eggNOG" id="KOG2146">
    <property type="taxonomic scope" value="Eukaryota"/>
</dbReference>
<reference evidence="5" key="1">
    <citation type="journal article" date="2008" name="Nature">
        <title>The amphioxus genome and the evolution of the chordate karyotype.</title>
        <authorList>
            <consortium name="US DOE Joint Genome Institute (JGI-PGF)"/>
            <person name="Putnam N.H."/>
            <person name="Butts T."/>
            <person name="Ferrier D.E.K."/>
            <person name="Furlong R.F."/>
            <person name="Hellsten U."/>
            <person name="Kawashima T."/>
            <person name="Robinson-Rechavi M."/>
            <person name="Shoguchi E."/>
            <person name="Terry A."/>
            <person name="Yu J.-K."/>
            <person name="Benito-Gutierrez E.L."/>
            <person name="Dubchak I."/>
            <person name="Garcia-Fernandez J."/>
            <person name="Gibson-Brown J.J."/>
            <person name="Grigoriev I.V."/>
            <person name="Horton A.C."/>
            <person name="de Jong P.J."/>
            <person name="Jurka J."/>
            <person name="Kapitonov V.V."/>
            <person name="Kohara Y."/>
            <person name="Kuroki Y."/>
            <person name="Lindquist E."/>
            <person name="Lucas S."/>
            <person name="Osoegawa K."/>
            <person name="Pennacchio L.A."/>
            <person name="Salamov A.A."/>
            <person name="Satou Y."/>
            <person name="Sauka-Spengler T."/>
            <person name="Schmutz J."/>
            <person name="Shin-I T."/>
            <person name="Toyoda A."/>
            <person name="Bronner-Fraser M."/>
            <person name="Fujiyama A."/>
            <person name="Holland L.Z."/>
            <person name="Holland P.W.H."/>
            <person name="Satoh N."/>
            <person name="Rokhsar D.S."/>
        </authorList>
    </citation>
    <scope>NUCLEOTIDE SEQUENCE [LARGE SCALE GENOMIC DNA]</scope>
    <source>
        <strain evidence="5">S238N-H82</strain>
        <tissue evidence="5">Testes</tissue>
    </source>
</reference>
<dbReference type="InParanoid" id="C3ZLC0"/>
<evidence type="ECO:0000313" key="5">
    <source>
        <dbReference type="EMBL" id="EEN46802.1"/>
    </source>
</evidence>
<keyword evidence="2" id="KW-0508">mRNA splicing</keyword>
<dbReference type="Pfam" id="PF01480">
    <property type="entry name" value="PWI"/>
    <property type="match status" value="1"/>
</dbReference>
<dbReference type="PANTHER" id="PTHR23148:SF0">
    <property type="entry name" value="SERINE_ARGININE REPETITIVE MATRIX PROTEIN 1"/>
    <property type="match status" value="1"/>
</dbReference>
<dbReference type="FunFam" id="1.20.1390.10:FF:000002">
    <property type="entry name" value="Serine/arginine repetitive matrix 1 isoform 2"/>
    <property type="match status" value="1"/>
</dbReference>
<dbReference type="EMBL" id="GG666640">
    <property type="protein sequence ID" value="EEN46802.1"/>
    <property type="molecule type" value="Genomic_DNA"/>
</dbReference>
<evidence type="ECO:0000256" key="1">
    <source>
        <dbReference type="ARBA" id="ARBA00022664"/>
    </source>
</evidence>
<feature type="domain" description="PWI" evidence="4">
    <location>
        <begin position="27"/>
        <end position="126"/>
    </location>
</feature>
<organism>
    <name type="scientific">Branchiostoma floridae</name>
    <name type="common">Florida lancelet</name>
    <name type="synonym">Amphioxus</name>
    <dbReference type="NCBI Taxonomy" id="7739"/>
    <lineage>
        <taxon>Eukaryota</taxon>
        <taxon>Metazoa</taxon>
        <taxon>Chordata</taxon>
        <taxon>Cephalochordata</taxon>
        <taxon>Leptocardii</taxon>
        <taxon>Amphioxiformes</taxon>
        <taxon>Branchiostomatidae</taxon>
        <taxon>Branchiostoma</taxon>
    </lineage>
</organism>
<dbReference type="AlphaFoldDB" id="C3ZLC0"/>
<accession>C3ZLC0</accession>
<dbReference type="GO" id="GO:0008380">
    <property type="term" value="P:RNA splicing"/>
    <property type="evidence" value="ECO:0007669"/>
    <property type="project" value="UniProtKB-KW"/>
</dbReference>
<gene>
    <name evidence="5" type="ORF">BRAFLDRAFT_218692</name>
</gene>
<dbReference type="GO" id="GO:0006397">
    <property type="term" value="P:mRNA processing"/>
    <property type="evidence" value="ECO:0007669"/>
    <property type="project" value="UniProtKB-KW"/>
</dbReference>
<dbReference type="GO" id="GO:0005681">
    <property type="term" value="C:spliceosomal complex"/>
    <property type="evidence" value="ECO:0007669"/>
    <property type="project" value="UniProtKB-ARBA"/>
</dbReference>
<evidence type="ECO:0000256" key="3">
    <source>
        <dbReference type="ARBA" id="ARBA00067280"/>
    </source>
</evidence>
<dbReference type="STRING" id="7739.C3ZLC0"/>
<evidence type="ECO:0000259" key="4">
    <source>
        <dbReference type="PROSITE" id="PS51025"/>
    </source>
</evidence>
<sequence>MDAGFFRGTSAEQDNRFANKQKKLLKQMKFADGLDKKVDMTKVNIETIKPWIKQKINDMLGFEDDVVIDYVFNLLEEEKPDPKCMQINLTGFLNGKNAREFMGELWKLLVSAQDNIAGIPAEFLDKKKEEIKQRQVGLENAIIPHWFNVV</sequence>
<protein>
    <recommendedName>
        <fullName evidence="3">Serine/arginine repetitive matrix protein 1</fullName>
    </recommendedName>
</protein>
<dbReference type="InterPro" id="IPR002483">
    <property type="entry name" value="PWI_dom"/>
</dbReference>